<evidence type="ECO:0000256" key="7">
    <source>
        <dbReference type="ARBA" id="ARBA00023224"/>
    </source>
</evidence>
<evidence type="ECO:0000256" key="3">
    <source>
        <dbReference type="ARBA" id="ARBA00022989"/>
    </source>
</evidence>
<sequence length="330" mass="35461">MELNATLYTGLAGTQERWLRLAFAGFCGLILPVGLLANGLLLMVVAGGPRASQPLLALTTSLMVNMTLSDLLFVSFLVPALLLSFLRRGWWLGPAVCTASQATNTTTMFCTFYSMVASALVRHVAMVWPRVALPAGPRARLLLCGAMWVLGLATSMPNWLFQRVTVFGQAAGVPEALACLLLLSPPQTTCYFTLLGALAFLPCLLGLGCSFGHVAWRLCTRPLGPPGESVQEHRANTRLSLVMLVVFVLMWGPCSVLGYVSAVGRLPATPWAFVASSLCTLLAYSNCAIGPVLCFCLCRPYRAGLRAIFQGPEQQPVEWGGDSSQSMKEL</sequence>
<keyword evidence="11" id="KW-1185">Reference proteome</keyword>
<protein>
    <submittedName>
        <fullName evidence="10">Nociceptin receptor</fullName>
    </submittedName>
</protein>
<feature type="domain" description="G-protein coupled receptors family 1 profile" evidence="9">
    <location>
        <begin position="37"/>
        <end position="294"/>
    </location>
</feature>
<dbReference type="CDD" id="cd00637">
    <property type="entry name" value="7tm_classA_rhodopsin-like"/>
    <property type="match status" value="1"/>
</dbReference>
<evidence type="ECO:0000313" key="11">
    <source>
        <dbReference type="Proteomes" id="UP001623349"/>
    </source>
</evidence>
<proteinExistence type="predicted"/>
<feature type="transmembrane region" description="Helical" evidence="8">
    <location>
        <begin position="239"/>
        <end position="260"/>
    </location>
</feature>
<comment type="subcellular location">
    <subcellularLocation>
        <location evidence="1">Membrane</location>
        <topology evidence="1">Multi-pass membrane protein</topology>
    </subcellularLocation>
</comment>
<gene>
    <name evidence="10" type="ORF">APTSU1_001604900</name>
</gene>
<keyword evidence="4" id="KW-0297">G-protein coupled receptor</keyword>
<evidence type="ECO:0000256" key="1">
    <source>
        <dbReference type="ARBA" id="ARBA00004141"/>
    </source>
</evidence>
<dbReference type="SUPFAM" id="SSF81321">
    <property type="entry name" value="Family A G protein-coupled receptor-like"/>
    <property type="match status" value="1"/>
</dbReference>
<dbReference type="PANTHER" id="PTHR45695">
    <property type="entry name" value="LEUCOKININ RECEPTOR-RELATED"/>
    <property type="match status" value="1"/>
</dbReference>
<keyword evidence="7" id="KW-0807">Transducer</keyword>
<dbReference type="Proteomes" id="UP001623349">
    <property type="component" value="Unassembled WGS sequence"/>
</dbReference>
<evidence type="ECO:0000259" key="9">
    <source>
        <dbReference type="PROSITE" id="PS50262"/>
    </source>
</evidence>
<feature type="transmembrane region" description="Helical" evidence="8">
    <location>
        <begin position="191"/>
        <end position="218"/>
    </location>
</feature>
<dbReference type="PROSITE" id="PS50262">
    <property type="entry name" value="G_PROTEIN_RECEP_F1_2"/>
    <property type="match status" value="1"/>
</dbReference>
<feature type="transmembrane region" description="Helical" evidence="8">
    <location>
        <begin position="272"/>
        <end position="298"/>
    </location>
</feature>
<evidence type="ECO:0000313" key="10">
    <source>
        <dbReference type="EMBL" id="GAB1300811.1"/>
    </source>
</evidence>
<feature type="transmembrane region" description="Helical" evidence="8">
    <location>
        <begin position="67"/>
        <end position="86"/>
    </location>
</feature>
<feature type="transmembrane region" description="Helical" evidence="8">
    <location>
        <begin position="141"/>
        <end position="161"/>
    </location>
</feature>
<evidence type="ECO:0000256" key="8">
    <source>
        <dbReference type="SAM" id="Phobius"/>
    </source>
</evidence>
<dbReference type="PANTHER" id="PTHR45695:SF9">
    <property type="entry name" value="LEUCOKININ RECEPTOR"/>
    <property type="match status" value="1"/>
</dbReference>
<reference evidence="10 11" key="1">
    <citation type="submission" date="2024-08" db="EMBL/GenBank/DDBJ databases">
        <title>The draft genome of Apodemus speciosus.</title>
        <authorList>
            <person name="Nabeshima K."/>
            <person name="Suzuki S."/>
            <person name="Onuma M."/>
        </authorList>
    </citation>
    <scope>NUCLEOTIDE SEQUENCE [LARGE SCALE GENOMIC DNA]</scope>
    <source>
        <strain evidence="10">IB14-021</strain>
    </source>
</reference>
<accession>A0ABQ0FNL3</accession>
<evidence type="ECO:0000256" key="2">
    <source>
        <dbReference type="ARBA" id="ARBA00022692"/>
    </source>
</evidence>
<name>A0ABQ0FNL3_APOSI</name>
<dbReference type="EMBL" id="BAAFST010000017">
    <property type="protein sequence ID" value="GAB1300811.1"/>
    <property type="molecule type" value="Genomic_DNA"/>
</dbReference>
<evidence type="ECO:0000256" key="4">
    <source>
        <dbReference type="ARBA" id="ARBA00023040"/>
    </source>
</evidence>
<keyword evidence="6 10" id="KW-0675">Receptor</keyword>
<dbReference type="InterPro" id="IPR017452">
    <property type="entry name" value="GPCR_Rhodpsn_7TM"/>
</dbReference>
<evidence type="ECO:0000256" key="6">
    <source>
        <dbReference type="ARBA" id="ARBA00023170"/>
    </source>
</evidence>
<dbReference type="InterPro" id="IPR000276">
    <property type="entry name" value="GPCR_Rhodpsn"/>
</dbReference>
<dbReference type="Pfam" id="PF00001">
    <property type="entry name" value="7tm_1"/>
    <property type="match status" value="1"/>
</dbReference>
<evidence type="ECO:0000256" key="5">
    <source>
        <dbReference type="ARBA" id="ARBA00023136"/>
    </source>
</evidence>
<keyword evidence="3 8" id="KW-1133">Transmembrane helix</keyword>
<dbReference type="Gene3D" id="1.20.1070.10">
    <property type="entry name" value="Rhodopsin 7-helix transmembrane proteins"/>
    <property type="match status" value="1"/>
</dbReference>
<feature type="transmembrane region" description="Helical" evidence="8">
    <location>
        <begin position="20"/>
        <end position="46"/>
    </location>
</feature>
<dbReference type="PRINTS" id="PR00237">
    <property type="entry name" value="GPCRRHODOPSN"/>
</dbReference>
<organism evidence="10 11">
    <name type="scientific">Apodemus speciosus</name>
    <name type="common">Large Japanese field mouse</name>
    <dbReference type="NCBI Taxonomy" id="105296"/>
    <lineage>
        <taxon>Eukaryota</taxon>
        <taxon>Metazoa</taxon>
        <taxon>Chordata</taxon>
        <taxon>Craniata</taxon>
        <taxon>Vertebrata</taxon>
        <taxon>Euteleostomi</taxon>
        <taxon>Mammalia</taxon>
        <taxon>Eutheria</taxon>
        <taxon>Euarchontoglires</taxon>
        <taxon>Glires</taxon>
        <taxon>Rodentia</taxon>
        <taxon>Myomorpha</taxon>
        <taxon>Muroidea</taxon>
        <taxon>Muridae</taxon>
        <taxon>Murinae</taxon>
        <taxon>Apodemus</taxon>
    </lineage>
</organism>
<keyword evidence="2 8" id="KW-0812">Transmembrane</keyword>
<keyword evidence="5 8" id="KW-0472">Membrane</keyword>
<comment type="caution">
    <text evidence="10">The sequence shown here is derived from an EMBL/GenBank/DDBJ whole genome shotgun (WGS) entry which is preliminary data.</text>
</comment>